<proteinExistence type="predicted"/>
<evidence type="ECO:0000313" key="2">
    <source>
        <dbReference type="Proteomes" id="UP001558652"/>
    </source>
</evidence>
<protein>
    <submittedName>
        <fullName evidence="1">Uncharacterized protein</fullName>
    </submittedName>
</protein>
<evidence type="ECO:0000313" key="1">
    <source>
        <dbReference type="EMBL" id="KAL1115082.1"/>
    </source>
</evidence>
<dbReference type="Proteomes" id="UP001558652">
    <property type="component" value="Unassembled WGS sequence"/>
</dbReference>
<dbReference type="AlphaFoldDB" id="A0ABD0XUW7"/>
<gene>
    <name evidence="1" type="ORF">AAG570_007113</name>
</gene>
<comment type="caution">
    <text evidence="1">The sequence shown here is derived from an EMBL/GenBank/DDBJ whole genome shotgun (WGS) entry which is preliminary data.</text>
</comment>
<sequence length="299" mass="33075">MALVMLEISRKPCFPNGAMEEMIAQAAFLEYSFKTEEFTHQIAMHTINRSISAKKVSGSVILKSQSLQAALGSVSSGFLCMLHMQPTLLTSSGSPLTTLPVLSLSHKTSVAVKVMSTTGPLSVSLPALTLRNITSRRLEEDTQGLVYFLSQAMASSKRVQSLSHASILHQVSFLDQYDPHGVVNEVMLAFKLKVNGIVCRIQGFFQLFIIIIGSDEVQHLAEFRFVASRGFVQLFIIIIGSDEVQHLVEFSDEVQHLAEFRFVASRGFVQLFIIIIGSDEVQHLVEFRFVASRGSSSYL</sequence>
<accession>A0ABD0XUW7</accession>
<dbReference type="EMBL" id="JBFDAA010000020">
    <property type="protein sequence ID" value="KAL1115082.1"/>
    <property type="molecule type" value="Genomic_DNA"/>
</dbReference>
<reference evidence="1 2" key="1">
    <citation type="submission" date="2024-07" db="EMBL/GenBank/DDBJ databases">
        <title>Chromosome-level genome assembly of the water stick insect Ranatra chinensis (Heteroptera: Nepidae).</title>
        <authorList>
            <person name="Liu X."/>
        </authorList>
    </citation>
    <scope>NUCLEOTIDE SEQUENCE [LARGE SCALE GENOMIC DNA]</scope>
    <source>
        <strain evidence="1">Cailab_2021Rc</strain>
        <tissue evidence="1">Muscle</tissue>
    </source>
</reference>
<organism evidence="1 2">
    <name type="scientific">Ranatra chinensis</name>
    <dbReference type="NCBI Taxonomy" id="642074"/>
    <lineage>
        <taxon>Eukaryota</taxon>
        <taxon>Metazoa</taxon>
        <taxon>Ecdysozoa</taxon>
        <taxon>Arthropoda</taxon>
        <taxon>Hexapoda</taxon>
        <taxon>Insecta</taxon>
        <taxon>Pterygota</taxon>
        <taxon>Neoptera</taxon>
        <taxon>Paraneoptera</taxon>
        <taxon>Hemiptera</taxon>
        <taxon>Heteroptera</taxon>
        <taxon>Panheteroptera</taxon>
        <taxon>Nepomorpha</taxon>
        <taxon>Nepidae</taxon>
        <taxon>Ranatrinae</taxon>
        <taxon>Ranatra</taxon>
    </lineage>
</organism>
<keyword evidence="2" id="KW-1185">Reference proteome</keyword>
<name>A0ABD0XUW7_9HEMI</name>